<evidence type="ECO:0000313" key="6">
    <source>
        <dbReference type="EMBL" id="PYE27374.1"/>
    </source>
</evidence>
<dbReference type="InterPro" id="IPR033120">
    <property type="entry name" value="HOTDOG_ACOT"/>
</dbReference>
<dbReference type="InterPro" id="IPR040170">
    <property type="entry name" value="Cytosol_ACT"/>
</dbReference>
<dbReference type="FunFam" id="3.10.129.10:FF:000040">
    <property type="entry name" value="Acyl-CoA thioesterase"/>
    <property type="match status" value="1"/>
</dbReference>
<reference evidence="6 7" key="1">
    <citation type="submission" date="2018-06" db="EMBL/GenBank/DDBJ databases">
        <title>Genomic Encyclopedia of Type Strains, Phase IV (KMG-V): Genome sequencing to study the core and pangenomes of soil and plant-associated prokaryotes.</title>
        <authorList>
            <person name="Whitman W."/>
        </authorList>
    </citation>
    <scope>NUCLEOTIDE SEQUENCE [LARGE SCALE GENOMIC DNA]</scope>
    <source>
        <strain evidence="6 7">SRCL-318</strain>
        <strain evidence="5 8">SRMrh-85</strain>
    </source>
</reference>
<comment type="caution">
    <text evidence="6">The sequence shown here is derived from an EMBL/GenBank/DDBJ whole genome shotgun (WGS) entry which is preliminary data.</text>
</comment>
<dbReference type="OrthoDB" id="8894489at2"/>
<dbReference type="InterPro" id="IPR006683">
    <property type="entry name" value="Thioestr_dom"/>
</dbReference>
<dbReference type="Proteomes" id="UP000533533">
    <property type="component" value="Unassembled WGS sequence"/>
</dbReference>
<sequence length="161" mass="18011">MNFHTRKWVKPEDLNPNGTLFGGSLLRWIDEEAAIYAICQLDNQRVVTKFMSEINFVSSARQGDIIELGIKATDFGRTSITLRAEVRNKITRKSILTIEKMVFVNLGADGVPVPHGRERIRYADEAYERYRQTVQTAADATALAAANEAQRQAGSEDASVH</sequence>
<dbReference type="EMBL" id="JACHVZ010000008">
    <property type="protein sequence ID" value="MBB2928681.1"/>
    <property type="molecule type" value="Genomic_DNA"/>
</dbReference>
<dbReference type="GO" id="GO:0005829">
    <property type="term" value="C:cytosol"/>
    <property type="evidence" value="ECO:0007669"/>
    <property type="project" value="TreeGrafter"/>
</dbReference>
<comment type="similarity">
    <text evidence="1">Belongs to the acyl coenzyme A hydrolase family.</text>
</comment>
<feature type="domain" description="HotDog ACOT-type" evidence="4">
    <location>
        <begin position="1"/>
        <end position="109"/>
    </location>
</feature>
<organism evidence="6 7">
    <name type="scientific">Paraburkholderia silvatlantica</name>
    <dbReference type="NCBI Taxonomy" id="321895"/>
    <lineage>
        <taxon>Bacteria</taxon>
        <taxon>Pseudomonadati</taxon>
        <taxon>Pseudomonadota</taxon>
        <taxon>Betaproteobacteria</taxon>
        <taxon>Burkholderiales</taxon>
        <taxon>Burkholderiaceae</taxon>
        <taxon>Paraburkholderia</taxon>
    </lineage>
</organism>
<accession>A0A2U1AFU0</accession>
<name>A0A2U1AFU0_9BURK</name>
<dbReference type="Pfam" id="PF03061">
    <property type="entry name" value="4HBT"/>
    <property type="match status" value="1"/>
</dbReference>
<dbReference type="PROSITE" id="PS51770">
    <property type="entry name" value="HOTDOG_ACOT"/>
    <property type="match status" value="1"/>
</dbReference>
<dbReference type="RefSeq" id="WP_110383374.1">
    <property type="nucleotide sequence ID" value="NZ_JACHVZ010000008.1"/>
</dbReference>
<dbReference type="EMBL" id="QJSQ01000002">
    <property type="protein sequence ID" value="PYE27374.1"/>
    <property type="molecule type" value="Genomic_DNA"/>
</dbReference>
<dbReference type="PANTHER" id="PTHR11049">
    <property type="entry name" value="ACYL COENZYME A THIOESTER HYDROLASE"/>
    <property type="match status" value="1"/>
</dbReference>
<evidence type="ECO:0000256" key="2">
    <source>
        <dbReference type="ARBA" id="ARBA00022801"/>
    </source>
</evidence>
<dbReference type="InterPro" id="IPR029069">
    <property type="entry name" value="HotDog_dom_sf"/>
</dbReference>
<dbReference type="Gene3D" id="3.10.129.10">
    <property type="entry name" value="Hotdog Thioesterase"/>
    <property type="match status" value="1"/>
</dbReference>
<proteinExistence type="inferred from homology"/>
<evidence type="ECO:0000313" key="8">
    <source>
        <dbReference type="Proteomes" id="UP000533533"/>
    </source>
</evidence>
<dbReference type="AlphaFoldDB" id="A0A2U1AFU0"/>
<evidence type="ECO:0000313" key="7">
    <source>
        <dbReference type="Proteomes" id="UP000247772"/>
    </source>
</evidence>
<dbReference type="GO" id="GO:0052816">
    <property type="term" value="F:long-chain fatty acyl-CoA hydrolase activity"/>
    <property type="evidence" value="ECO:0007669"/>
    <property type="project" value="TreeGrafter"/>
</dbReference>
<dbReference type="PANTHER" id="PTHR11049:SF31">
    <property type="entry name" value="HOTDOG ACOT-TYPE DOMAIN-CONTAINING PROTEIN"/>
    <property type="match status" value="1"/>
</dbReference>
<evidence type="ECO:0000259" key="4">
    <source>
        <dbReference type="PROSITE" id="PS51770"/>
    </source>
</evidence>
<dbReference type="SUPFAM" id="SSF54637">
    <property type="entry name" value="Thioesterase/thiol ester dehydrase-isomerase"/>
    <property type="match status" value="1"/>
</dbReference>
<evidence type="ECO:0000256" key="3">
    <source>
        <dbReference type="PROSITE-ProRule" id="PRU01106"/>
    </source>
</evidence>
<dbReference type="Proteomes" id="UP000247772">
    <property type="component" value="Unassembled WGS sequence"/>
</dbReference>
<evidence type="ECO:0000256" key="1">
    <source>
        <dbReference type="ARBA" id="ARBA00010458"/>
    </source>
</evidence>
<keyword evidence="8" id="KW-1185">Reference proteome</keyword>
<protein>
    <submittedName>
        <fullName evidence="6">Acyl-CoA hydrolase</fullName>
    </submittedName>
</protein>
<keyword evidence="2 3" id="KW-0378">Hydrolase</keyword>
<dbReference type="GO" id="GO:0006637">
    <property type="term" value="P:acyl-CoA metabolic process"/>
    <property type="evidence" value="ECO:0007669"/>
    <property type="project" value="TreeGrafter"/>
</dbReference>
<dbReference type="CDD" id="cd03442">
    <property type="entry name" value="BFIT_BACH"/>
    <property type="match status" value="1"/>
</dbReference>
<gene>
    <name evidence="6" type="ORF">C7410_10257</name>
    <name evidence="5" type="ORF">FHX59_003112</name>
</gene>
<evidence type="ECO:0000313" key="5">
    <source>
        <dbReference type="EMBL" id="MBB2928681.1"/>
    </source>
</evidence>
<dbReference type="GO" id="GO:0009062">
    <property type="term" value="P:fatty acid catabolic process"/>
    <property type="evidence" value="ECO:0007669"/>
    <property type="project" value="TreeGrafter"/>
</dbReference>